<evidence type="ECO:0000313" key="1">
    <source>
        <dbReference type="EMBL" id="KAI0065307.1"/>
    </source>
</evidence>
<protein>
    <submittedName>
        <fullName evidence="1">Uncharacterized protein</fullName>
    </submittedName>
</protein>
<proteinExistence type="predicted"/>
<name>A0ACB8TA37_9AGAM</name>
<keyword evidence="2" id="KW-1185">Reference proteome</keyword>
<comment type="caution">
    <text evidence="1">The sequence shown here is derived from an EMBL/GenBank/DDBJ whole genome shotgun (WGS) entry which is preliminary data.</text>
</comment>
<reference evidence="1" key="1">
    <citation type="submission" date="2021-03" db="EMBL/GenBank/DDBJ databases">
        <authorList>
            <consortium name="DOE Joint Genome Institute"/>
            <person name="Ahrendt S."/>
            <person name="Looney B.P."/>
            <person name="Miyauchi S."/>
            <person name="Morin E."/>
            <person name="Drula E."/>
            <person name="Courty P.E."/>
            <person name="Chicoki N."/>
            <person name="Fauchery L."/>
            <person name="Kohler A."/>
            <person name="Kuo A."/>
            <person name="Labutti K."/>
            <person name="Pangilinan J."/>
            <person name="Lipzen A."/>
            <person name="Riley R."/>
            <person name="Andreopoulos W."/>
            <person name="He G."/>
            <person name="Johnson J."/>
            <person name="Barry K.W."/>
            <person name="Grigoriev I.V."/>
            <person name="Nagy L."/>
            <person name="Hibbett D."/>
            <person name="Henrissat B."/>
            <person name="Matheny P.B."/>
            <person name="Labbe J."/>
            <person name="Martin F."/>
        </authorList>
    </citation>
    <scope>NUCLEOTIDE SEQUENCE</scope>
    <source>
        <strain evidence="1">HHB10654</strain>
    </source>
</reference>
<dbReference type="Proteomes" id="UP000814140">
    <property type="component" value="Unassembled WGS sequence"/>
</dbReference>
<organism evidence="1 2">
    <name type="scientific">Artomyces pyxidatus</name>
    <dbReference type="NCBI Taxonomy" id="48021"/>
    <lineage>
        <taxon>Eukaryota</taxon>
        <taxon>Fungi</taxon>
        <taxon>Dikarya</taxon>
        <taxon>Basidiomycota</taxon>
        <taxon>Agaricomycotina</taxon>
        <taxon>Agaricomycetes</taxon>
        <taxon>Russulales</taxon>
        <taxon>Auriscalpiaceae</taxon>
        <taxon>Artomyces</taxon>
    </lineage>
</organism>
<reference evidence="1" key="2">
    <citation type="journal article" date="2022" name="New Phytol.">
        <title>Evolutionary transition to the ectomycorrhizal habit in the genomes of a hyperdiverse lineage of mushroom-forming fungi.</title>
        <authorList>
            <person name="Looney B."/>
            <person name="Miyauchi S."/>
            <person name="Morin E."/>
            <person name="Drula E."/>
            <person name="Courty P.E."/>
            <person name="Kohler A."/>
            <person name="Kuo A."/>
            <person name="LaButti K."/>
            <person name="Pangilinan J."/>
            <person name="Lipzen A."/>
            <person name="Riley R."/>
            <person name="Andreopoulos W."/>
            <person name="He G."/>
            <person name="Johnson J."/>
            <person name="Nolan M."/>
            <person name="Tritt A."/>
            <person name="Barry K.W."/>
            <person name="Grigoriev I.V."/>
            <person name="Nagy L.G."/>
            <person name="Hibbett D."/>
            <person name="Henrissat B."/>
            <person name="Matheny P.B."/>
            <person name="Labbe J."/>
            <person name="Martin F.M."/>
        </authorList>
    </citation>
    <scope>NUCLEOTIDE SEQUENCE</scope>
    <source>
        <strain evidence="1">HHB10654</strain>
    </source>
</reference>
<evidence type="ECO:0000313" key="2">
    <source>
        <dbReference type="Proteomes" id="UP000814140"/>
    </source>
</evidence>
<gene>
    <name evidence="1" type="ORF">BV25DRAFT_161314</name>
</gene>
<dbReference type="EMBL" id="MU277196">
    <property type="protein sequence ID" value="KAI0065307.1"/>
    <property type="molecule type" value="Genomic_DNA"/>
</dbReference>
<accession>A0ACB8TA37</accession>
<sequence length="394" mass="39693">MEEMGRGYVTHDPEFYGAMARSGEGLLVNDPSASGLAAVGAGGPGSAESGLSRSQSFGLSPSTSLSGHGAQMLLPGFGFGPPPDPPPHRTSSSAGHGASSHSHSHSHGQSDRRISVRSSSSGAGAGAAFIPSGLVSSESEGGASSGPGMGLARSADGHIVRPPSLATPGRARAQTFGGSDLPPPSSFFDAPANSGAPPERQRSGKAFLRRSLKWRLRGGGVASSGSGSGSGSGGEGGSGPSGSGGVATIPMTTFFGGGQGGNGGRPPPRPVIIPPFLSLPSGDGGGEMHPVVGVHDDSEADIEDADGAPVGLLHPRLGLNAAGRSAGTLSLRDDVDYSRPLAVVRIFLATSYIGFILPVSHFTDVFFFLNRGCTVRRQSTQVRARRRSANRLSV</sequence>